<organism evidence="12 13">
    <name type="scientific">Eschrichtius robustus</name>
    <name type="common">California gray whale</name>
    <name type="synonym">Eschrichtius gibbosus</name>
    <dbReference type="NCBI Taxonomy" id="9764"/>
    <lineage>
        <taxon>Eukaryota</taxon>
        <taxon>Metazoa</taxon>
        <taxon>Chordata</taxon>
        <taxon>Craniata</taxon>
        <taxon>Vertebrata</taxon>
        <taxon>Euteleostomi</taxon>
        <taxon>Mammalia</taxon>
        <taxon>Eutheria</taxon>
        <taxon>Laurasiatheria</taxon>
        <taxon>Artiodactyla</taxon>
        <taxon>Whippomorpha</taxon>
        <taxon>Cetacea</taxon>
        <taxon>Mysticeti</taxon>
        <taxon>Eschrichtiidae</taxon>
        <taxon>Eschrichtius</taxon>
    </lineage>
</organism>
<comment type="similarity">
    <text evidence="1">Belongs to the synaptobrevin family.</text>
</comment>
<feature type="compositionally biased region" description="Gly residues" evidence="9">
    <location>
        <begin position="10"/>
        <end position="21"/>
    </location>
</feature>
<evidence type="ECO:0000256" key="3">
    <source>
        <dbReference type="ARBA" id="ARBA00022989"/>
    </source>
</evidence>
<evidence type="ECO:0000256" key="8">
    <source>
        <dbReference type="PROSITE-ProRule" id="PRU00290"/>
    </source>
</evidence>
<evidence type="ECO:0000256" key="2">
    <source>
        <dbReference type="ARBA" id="ARBA00022692"/>
    </source>
</evidence>
<dbReference type="Pfam" id="PF00957">
    <property type="entry name" value="Synaptobrevin"/>
    <property type="match status" value="1"/>
</dbReference>
<feature type="transmembrane region" description="Helical" evidence="10">
    <location>
        <begin position="232"/>
        <end position="253"/>
    </location>
</feature>
<dbReference type="EMBL" id="JAIQCJ010002079">
    <property type="protein sequence ID" value="KAJ8783724.1"/>
    <property type="molecule type" value="Genomic_DNA"/>
</dbReference>
<dbReference type="PROSITE" id="PS00417">
    <property type="entry name" value="SYNAPTOBREVIN"/>
    <property type="match status" value="1"/>
</dbReference>
<keyword evidence="2 10" id="KW-0812">Transmembrane</keyword>
<dbReference type="PRINTS" id="PR00219">
    <property type="entry name" value="SYNAPTOBREVN"/>
</dbReference>
<evidence type="ECO:0000256" key="4">
    <source>
        <dbReference type="ARBA" id="ARBA00023018"/>
    </source>
</evidence>
<evidence type="ECO:0000256" key="5">
    <source>
        <dbReference type="ARBA" id="ARBA00023136"/>
    </source>
</evidence>
<dbReference type="Gene3D" id="1.20.5.110">
    <property type="match status" value="1"/>
</dbReference>
<dbReference type="SUPFAM" id="SSF58038">
    <property type="entry name" value="SNARE fusion complex"/>
    <property type="match status" value="1"/>
</dbReference>
<protein>
    <recommendedName>
        <fullName evidence="11">V-SNARE coiled-coil homology domain-containing protein</fullName>
    </recommendedName>
</protein>
<keyword evidence="3 10" id="KW-1133">Transmembrane helix</keyword>
<accession>A0AB34GZ72</accession>
<feature type="region of interest" description="Disordered" evidence="9">
    <location>
        <begin position="87"/>
        <end position="106"/>
    </location>
</feature>
<evidence type="ECO:0000256" key="10">
    <source>
        <dbReference type="SAM" id="Phobius"/>
    </source>
</evidence>
<keyword evidence="8" id="KW-0175">Coiled coil</keyword>
<dbReference type="GO" id="GO:0012505">
    <property type="term" value="C:endomembrane system"/>
    <property type="evidence" value="ECO:0007669"/>
    <property type="project" value="UniProtKB-SubCell"/>
</dbReference>
<reference evidence="12 13" key="1">
    <citation type="submission" date="2022-11" db="EMBL/GenBank/DDBJ databases">
        <title>Whole genome sequence of Eschrichtius robustus ER-17-0199.</title>
        <authorList>
            <person name="Bruniche-Olsen A."/>
            <person name="Black A.N."/>
            <person name="Fields C.J."/>
            <person name="Walden K."/>
            <person name="Dewoody J.A."/>
        </authorList>
    </citation>
    <scope>NUCLEOTIDE SEQUENCE [LARGE SCALE GENOMIC DNA]</scope>
    <source>
        <strain evidence="12">ER-17-0199</strain>
        <tissue evidence="12">Blubber</tissue>
    </source>
</reference>
<gene>
    <name evidence="12" type="ORF">J1605_008767</name>
</gene>
<evidence type="ECO:0000256" key="7">
    <source>
        <dbReference type="ARBA" id="ARBA00046280"/>
    </source>
</evidence>
<dbReference type="PROSITE" id="PS50892">
    <property type="entry name" value="V_SNARE"/>
    <property type="match status" value="1"/>
</dbReference>
<keyword evidence="4" id="KW-0770">Synapse</keyword>
<evidence type="ECO:0000313" key="12">
    <source>
        <dbReference type="EMBL" id="KAJ8783724.1"/>
    </source>
</evidence>
<proteinExistence type="inferred from homology"/>
<keyword evidence="5 10" id="KW-0472">Membrane</keyword>
<sequence length="255" mass="27222">MLKAGQQALGPGGRPRPGAGWGADRLMGFTELEEDVFGAEGCRKGQAAGARGRRGGLWSDRVGQLSVWGSRGRQAPGSRAMREWLGPRGARPAAQPGAISTLRAPPPRPGCRLEARRAPPPPAVPGWLQALGLDPSLPFRSATAATAPPAASAGEGGPPAPPPNLTSNRRLQQTQAQVDEVVDIMRVNVDKVLERDQKLSELDDRADALQAGASQFETSAAKLKRKYWWKNLKMMIILGVICAIILIIIIVYFSS</sequence>
<evidence type="ECO:0000256" key="9">
    <source>
        <dbReference type="SAM" id="MobiDB-lite"/>
    </source>
</evidence>
<dbReference type="GO" id="GO:0045202">
    <property type="term" value="C:synapse"/>
    <property type="evidence" value="ECO:0007669"/>
    <property type="project" value="UniProtKB-SubCell"/>
</dbReference>
<dbReference type="FunFam" id="1.20.5.110:FF:000013">
    <property type="entry name" value="Vesicle-associated membrane protein 2"/>
    <property type="match status" value="1"/>
</dbReference>
<dbReference type="GO" id="GO:0016192">
    <property type="term" value="P:vesicle-mediated transport"/>
    <property type="evidence" value="ECO:0007669"/>
    <property type="project" value="InterPro"/>
</dbReference>
<dbReference type="Proteomes" id="UP001159641">
    <property type="component" value="Unassembled WGS sequence"/>
</dbReference>
<evidence type="ECO:0000256" key="6">
    <source>
        <dbReference type="ARBA" id="ARBA00034103"/>
    </source>
</evidence>
<comment type="caution">
    <text evidence="12">The sequence shown here is derived from an EMBL/GenBank/DDBJ whole genome shotgun (WGS) entry which is preliminary data.</text>
</comment>
<dbReference type="AlphaFoldDB" id="A0AB34GZ72"/>
<feature type="region of interest" description="Disordered" evidence="9">
    <location>
        <begin position="1"/>
        <end position="25"/>
    </location>
</feature>
<keyword evidence="13" id="KW-1185">Reference proteome</keyword>
<feature type="compositionally biased region" description="Low complexity" evidence="9">
    <location>
        <begin position="87"/>
        <end position="98"/>
    </location>
</feature>
<name>A0AB34GZ72_ESCRO</name>
<evidence type="ECO:0000313" key="13">
    <source>
        <dbReference type="Proteomes" id="UP001159641"/>
    </source>
</evidence>
<feature type="domain" description="V-SNARE coiled-coil homology" evidence="11">
    <location>
        <begin position="170"/>
        <end position="230"/>
    </location>
</feature>
<feature type="region of interest" description="Disordered" evidence="9">
    <location>
        <begin position="139"/>
        <end position="173"/>
    </location>
</feature>
<comment type="subcellular location">
    <subcellularLocation>
        <location evidence="7">Endomembrane system</location>
        <topology evidence="7">Single-pass type IV membrane protein</topology>
    </subcellularLocation>
    <subcellularLocation>
        <location evidence="6">Synapse</location>
    </subcellularLocation>
</comment>
<dbReference type="GO" id="GO:0016020">
    <property type="term" value="C:membrane"/>
    <property type="evidence" value="ECO:0007669"/>
    <property type="project" value="InterPro"/>
</dbReference>
<dbReference type="InterPro" id="IPR042855">
    <property type="entry name" value="V_SNARE_CC"/>
</dbReference>
<dbReference type="InterPro" id="IPR001388">
    <property type="entry name" value="Synaptobrevin-like"/>
</dbReference>
<dbReference type="PANTHER" id="PTHR45701">
    <property type="entry name" value="SYNAPTOBREVIN FAMILY MEMBER"/>
    <property type="match status" value="1"/>
</dbReference>
<dbReference type="InterPro" id="IPR016444">
    <property type="entry name" value="Synaptobrevin/VAMP"/>
</dbReference>
<evidence type="ECO:0000259" key="11">
    <source>
        <dbReference type="PROSITE" id="PS50892"/>
    </source>
</evidence>
<dbReference type="CDD" id="cd15870">
    <property type="entry name" value="R-SNARE_VAMP2"/>
    <property type="match status" value="1"/>
</dbReference>
<evidence type="ECO:0000256" key="1">
    <source>
        <dbReference type="ARBA" id="ARBA00008025"/>
    </source>
</evidence>
<feature type="compositionally biased region" description="Low complexity" evidence="9">
    <location>
        <begin position="141"/>
        <end position="153"/>
    </location>
</feature>